<organism evidence="2 3">
    <name type="scientific">Rhamnella rubrinervis</name>
    <dbReference type="NCBI Taxonomy" id="2594499"/>
    <lineage>
        <taxon>Eukaryota</taxon>
        <taxon>Viridiplantae</taxon>
        <taxon>Streptophyta</taxon>
        <taxon>Embryophyta</taxon>
        <taxon>Tracheophyta</taxon>
        <taxon>Spermatophyta</taxon>
        <taxon>Magnoliopsida</taxon>
        <taxon>eudicotyledons</taxon>
        <taxon>Gunneridae</taxon>
        <taxon>Pentapetalae</taxon>
        <taxon>rosids</taxon>
        <taxon>fabids</taxon>
        <taxon>Rosales</taxon>
        <taxon>Rhamnaceae</taxon>
        <taxon>rhamnoid group</taxon>
        <taxon>Rhamneae</taxon>
        <taxon>Rhamnella</taxon>
    </lineage>
</organism>
<dbReference type="AlphaFoldDB" id="A0A8K0DTJ4"/>
<evidence type="ECO:0000256" key="1">
    <source>
        <dbReference type="SAM" id="MobiDB-lite"/>
    </source>
</evidence>
<gene>
    <name evidence="2" type="ORF">FNV43_RR24677</name>
</gene>
<name>A0A8K0DTJ4_9ROSA</name>
<feature type="region of interest" description="Disordered" evidence="1">
    <location>
        <begin position="62"/>
        <end position="112"/>
    </location>
</feature>
<keyword evidence="3" id="KW-1185">Reference proteome</keyword>
<reference evidence="2" key="1">
    <citation type="submission" date="2020-03" db="EMBL/GenBank/DDBJ databases">
        <title>A high-quality chromosome-level genome assembly of a woody plant with both climbing and erect habits, Rhamnella rubrinervis.</title>
        <authorList>
            <person name="Lu Z."/>
            <person name="Yang Y."/>
            <person name="Zhu X."/>
            <person name="Sun Y."/>
        </authorList>
    </citation>
    <scope>NUCLEOTIDE SEQUENCE</scope>
    <source>
        <strain evidence="2">BYM</strain>
        <tissue evidence="2">Leaf</tissue>
    </source>
</reference>
<dbReference type="Proteomes" id="UP000796880">
    <property type="component" value="Unassembled WGS sequence"/>
</dbReference>
<comment type="caution">
    <text evidence="2">The sequence shown here is derived from an EMBL/GenBank/DDBJ whole genome shotgun (WGS) entry which is preliminary data.</text>
</comment>
<protein>
    <submittedName>
        <fullName evidence="2">Uncharacterized protein</fullName>
    </submittedName>
</protein>
<evidence type="ECO:0000313" key="2">
    <source>
        <dbReference type="EMBL" id="KAF3433575.1"/>
    </source>
</evidence>
<dbReference type="EMBL" id="VOIH02000011">
    <property type="protein sequence ID" value="KAF3433575.1"/>
    <property type="molecule type" value="Genomic_DNA"/>
</dbReference>
<evidence type="ECO:0000313" key="3">
    <source>
        <dbReference type="Proteomes" id="UP000796880"/>
    </source>
</evidence>
<accession>A0A8K0DTJ4</accession>
<sequence length="112" mass="13482">MERKIAKDKKGERIIGKDLDMIEEEVNPIRVLGRFRREGGVKSDVIEVDRWFNVRKPFWASSQRREQYEGSEYDEEEEFENVEEHHWQGKRPQVMMKPMRVKEGKISTITEE</sequence>
<proteinExistence type="predicted"/>
<feature type="compositionally biased region" description="Acidic residues" evidence="1">
    <location>
        <begin position="69"/>
        <end position="81"/>
    </location>
</feature>